<dbReference type="InterPro" id="IPR003439">
    <property type="entry name" value="ABC_transporter-like_ATP-bd"/>
</dbReference>
<evidence type="ECO:0000256" key="2">
    <source>
        <dbReference type="ARBA" id="ARBA00022448"/>
    </source>
</evidence>
<accession>A0A315ZY59</accession>
<gene>
    <name evidence="10" type="ORF">SAMN05216529_105276</name>
</gene>
<dbReference type="InterPro" id="IPR027417">
    <property type="entry name" value="P-loop_NTPase"/>
</dbReference>
<dbReference type="InterPro" id="IPR050107">
    <property type="entry name" value="ABC_carbohydrate_import_ATPase"/>
</dbReference>
<dbReference type="CDD" id="cd03215">
    <property type="entry name" value="ABC_Carb_Monos_II"/>
    <property type="match status" value="1"/>
</dbReference>
<dbReference type="FunFam" id="3.40.50.300:FF:000127">
    <property type="entry name" value="Ribose import ATP-binding protein RbsA"/>
    <property type="match status" value="1"/>
</dbReference>
<keyword evidence="3" id="KW-1003">Cell membrane</keyword>
<feature type="domain" description="ABC transporter" evidence="9">
    <location>
        <begin position="254"/>
        <end position="498"/>
    </location>
</feature>
<protein>
    <submittedName>
        <fullName evidence="10">Ribose transport system ATP-binding protein</fullName>
    </submittedName>
</protein>
<dbReference type="RefSeq" id="WP_109711039.1">
    <property type="nucleotide sequence ID" value="NZ_QGDS01000005.1"/>
</dbReference>
<name>A0A315ZY59_9FIRM</name>
<keyword evidence="6 10" id="KW-0067">ATP-binding</keyword>
<evidence type="ECO:0000256" key="7">
    <source>
        <dbReference type="ARBA" id="ARBA00022967"/>
    </source>
</evidence>
<evidence type="ECO:0000313" key="11">
    <source>
        <dbReference type="Proteomes" id="UP000254051"/>
    </source>
</evidence>
<keyword evidence="7" id="KW-1278">Translocase</keyword>
<evidence type="ECO:0000256" key="8">
    <source>
        <dbReference type="ARBA" id="ARBA00023136"/>
    </source>
</evidence>
<sequence>MAEGQVLLECKEIYKSFGKNKVLQNINLQVKKGEVHALLGQNGAGKSTLVKIITGVYTMDSGEIKIEGRTISLGSPKDSEKAGISIIHQDQQLVPFFDVTRNAFLGSELTGMGGSLNFKKMKEMVDEKLALIDADFTSDRQISSLSVGQREQVAIISALLRNPKLLILDEPTASLSNREIEKLFEIIRKLKEEGVTVIYISHHLEEIFRITDSITVLRDSKVQGTFLTRELQHKEVVSLMIGKELKDFYPKEEVSKGEVVLEINDLYSGNLVNGVNLTLRQGEILGLAGLVGAGRTESVLAMYGAEKIKSGTIKIEGKPFSPKSPLHACRAGIAFIPEDRRNEGIVSQMDIVENLSLASTNLWARKGIVDKKLETDRFGKIKDALNIVCTGKKQLVGELSGGNQQKVVIGRWMTGDFKIFVFDQPTTGVDIGAKTEIYRQMVSLAKKGCGIIFISSENEELLGICDRISVMTKGKIVKEFEAGQASEQDILYWAAGGEADTVEKEAENIG</sequence>
<dbReference type="EMBL" id="UHJJ01000005">
    <property type="protein sequence ID" value="SUQ14300.1"/>
    <property type="molecule type" value="Genomic_DNA"/>
</dbReference>
<evidence type="ECO:0000256" key="6">
    <source>
        <dbReference type="ARBA" id="ARBA00022840"/>
    </source>
</evidence>
<evidence type="ECO:0000256" key="5">
    <source>
        <dbReference type="ARBA" id="ARBA00022741"/>
    </source>
</evidence>
<dbReference type="GO" id="GO:0005886">
    <property type="term" value="C:plasma membrane"/>
    <property type="evidence" value="ECO:0007669"/>
    <property type="project" value="UniProtKB-SubCell"/>
</dbReference>
<dbReference type="InterPro" id="IPR003593">
    <property type="entry name" value="AAA+_ATPase"/>
</dbReference>
<dbReference type="PANTHER" id="PTHR43790:SF9">
    <property type="entry name" value="GALACTOFURANOSE TRANSPORTER ATP-BINDING PROTEIN YTFR"/>
    <property type="match status" value="1"/>
</dbReference>
<organism evidence="10 11">
    <name type="scientific">Faecalicatena contorta</name>
    <dbReference type="NCBI Taxonomy" id="39482"/>
    <lineage>
        <taxon>Bacteria</taxon>
        <taxon>Bacillati</taxon>
        <taxon>Bacillota</taxon>
        <taxon>Clostridia</taxon>
        <taxon>Lachnospirales</taxon>
        <taxon>Lachnospiraceae</taxon>
        <taxon>Faecalicatena</taxon>
    </lineage>
</organism>
<dbReference type="PANTHER" id="PTHR43790">
    <property type="entry name" value="CARBOHYDRATE TRANSPORT ATP-BINDING PROTEIN MG119-RELATED"/>
    <property type="match status" value="1"/>
</dbReference>
<dbReference type="InterPro" id="IPR017871">
    <property type="entry name" value="ABC_transporter-like_CS"/>
</dbReference>
<dbReference type="Pfam" id="PF00005">
    <property type="entry name" value="ABC_tran"/>
    <property type="match status" value="2"/>
</dbReference>
<dbReference type="AlphaFoldDB" id="A0A315ZY59"/>
<dbReference type="OrthoDB" id="9766104at2"/>
<dbReference type="GO" id="GO:0005524">
    <property type="term" value="F:ATP binding"/>
    <property type="evidence" value="ECO:0007669"/>
    <property type="project" value="UniProtKB-KW"/>
</dbReference>
<dbReference type="GO" id="GO:0016887">
    <property type="term" value="F:ATP hydrolysis activity"/>
    <property type="evidence" value="ECO:0007669"/>
    <property type="project" value="InterPro"/>
</dbReference>
<proteinExistence type="predicted"/>
<evidence type="ECO:0000313" key="10">
    <source>
        <dbReference type="EMBL" id="SUQ14300.1"/>
    </source>
</evidence>
<comment type="subcellular location">
    <subcellularLocation>
        <location evidence="1">Cell membrane</location>
        <topology evidence="1">Peripheral membrane protein</topology>
    </subcellularLocation>
</comment>
<keyword evidence="11" id="KW-1185">Reference proteome</keyword>
<keyword evidence="8" id="KW-0472">Membrane</keyword>
<evidence type="ECO:0000256" key="3">
    <source>
        <dbReference type="ARBA" id="ARBA00022475"/>
    </source>
</evidence>
<keyword evidence="5" id="KW-0547">Nucleotide-binding</keyword>
<evidence type="ECO:0000256" key="4">
    <source>
        <dbReference type="ARBA" id="ARBA00022737"/>
    </source>
</evidence>
<keyword evidence="2" id="KW-0813">Transport</keyword>
<keyword evidence="4" id="KW-0677">Repeat</keyword>
<dbReference type="CDD" id="cd03216">
    <property type="entry name" value="ABC_Carb_Monos_I"/>
    <property type="match status" value="1"/>
</dbReference>
<evidence type="ECO:0000259" key="9">
    <source>
        <dbReference type="PROSITE" id="PS50893"/>
    </source>
</evidence>
<dbReference type="SMART" id="SM00382">
    <property type="entry name" value="AAA"/>
    <property type="match status" value="2"/>
</dbReference>
<dbReference type="Proteomes" id="UP000254051">
    <property type="component" value="Unassembled WGS sequence"/>
</dbReference>
<dbReference type="Gene3D" id="3.40.50.300">
    <property type="entry name" value="P-loop containing nucleotide triphosphate hydrolases"/>
    <property type="match status" value="2"/>
</dbReference>
<dbReference type="SUPFAM" id="SSF52540">
    <property type="entry name" value="P-loop containing nucleoside triphosphate hydrolases"/>
    <property type="match status" value="2"/>
</dbReference>
<reference evidence="11" key="1">
    <citation type="submission" date="2017-07" db="EMBL/GenBank/DDBJ databases">
        <authorList>
            <person name="Varghese N."/>
            <person name="Submissions S."/>
        </authorList>
    </citation>
    <scope>NUCLEOTIDE SEQUENCE [LARGE SCALE GENOMIC DNA]</scope>
    <source>
        <strain evidence="11">NLAE-zl-C134</strain>
    </source>
</reference>
<dbReference type="PROSITE" id="PS50893">
    <property type="entry name" value="ABC_TRANSPORTER_2"/>
    <property type="match status" value="2"/>
</dbReference>
<evidence type="ECO:0000256" key="1">
    <source>
        <dbReference type="ARBA" id="ARBA00004202"/>
    </source>
</evidence>
<dbReference type="PROSITE" id="PS00211">
    <property type="entry name" value="ABC_TRANSPORTER_1"/>
    <property type="match status" value="1"/>
</dbReference>
<feature type="domain" description="ABC transporter" evidence="9">
    <location>
        <begin position="8"/>
        <end position="244"/>
    </location>
</feature>